<dbReference type="PANTHER" id="PTHR39163:SF1">
    <property type="entry name" value="FERREDOXIN"/>
    <property type="match status" value="1"/>
</dbReference>
<evidence type="ECO:0000256" key="1">
    <source>
        <dbReference type="ARBA" id="ARBA00001966"/>
    </source>
</evidence>
<dbReference type="Proteomes" id="UP000008456">
    <property type="component" value="Chromosome"/>
</dbReference>
<accession>F3YAI5</accession>
<proteinExistence type="predicted"/>
<dbReference type="PANTHER" id="PTHR39163">
    <property type="entry name" value="FERREDOXIN"/>
    <property type="match status" value="1"/>
</dbReference>
<dbReference type="KEGG" id="mps:MPTP_1059"/>
<name>F3YAI5_MELPT</name>
<reference evidence="3 4" key="1">
    <citation type="journal article" date="2011" name="J. Bacteriol.">
        <title>Complete genome sequence of Melissococcus plutonius ATCC 35311.</title>
        <authorList>
            <person name="Okumura K."/>
            <person name="Arai R."/>
            <person name="Okura M."/>
            <person name="Kirikae T."/>
            <person name="Takamatsu D."/>
            <person name="Osaki M."/>
            <person name="Miyoshi-Akiyama T."/>
        </authorList>
    </citation>
    <scope>NUCLEOTIDE SEQUENCE [LARGE SCALE GENOMIC DNA]</scope>
    <source>
        <strain evidence="4">ATCC 35311 / CIP 104052 / LMG 20360 / NCIMB 702443</strain>
    </source>
</reference>
<dbReference type="InterPro" id="IPR017896">
    <property type="entry name" value="4Fe4S_Fe-S-bd"/>
</dbReference>
<organism evidence="3 4">
    <name type="scientific">Melissococcus plutonius (strain ATCC 35311 / DSM 29964 / CIP 104052 / LMG 20360 / NCIMB 702443)</name>
    <dbReference type="NCBI Taxonomy" id="940190"/>
    <lineage>
        <taxon>Bacteria</taxon>
        <taxon>Bacillati</taxon>
        <taxon>Bacillota</taxon>
        <taxon>Bacilli</taxon>
        <taxon>Lactobacillales</taxon>
        <taxon>Enterococcaceae</taxon>
        <taxon>Melissococcus</taxon>
    </lineage>
</organism>
<dbReference type="RefSeq" id="WP_013773951.1">
    <property type="nucleotide sequence ID" value="NC_015516.1"/>
</dbReference>
<gene>
    <name evidence="3" type="ordered locus">MPTP_1059</name>
</gene>
<evidence type="ECO:0000259" key="2">
    <source>
        <dbReference type="PROSITE" id="PS51379"/>
    </source>
</evidence>
<dbReference type="AlphaFoldDB" id="F3YAI5"/>
<dbReference type="PROSITE" id="PS51379">
    <property type="entry name" value="4FE4S_FER_2"/>
    <property type="match status" value="1"/>
</dbReference>
<evidence type="ECO:0000313" key="4">
    <source>
        <dbReference type="Proteomes" id="UP000008456"/>
    </source>
</evidence>
<sequence>MQCEIIREKCIACGLCQIYAPTIFDYTDDGVVMFKDKLSNQHQETIPVTYQQQAINACHQCPVRAILIDK</sequence>
<protein>
    <submittedName>
        <fullName evidence="3">Ferredoxin</fullName>
    </submittedName>
</protein>
<dbReference type="Pfam" id="PF13370">
    <property type="entry name" value="Fer4_13"/>
    <property type="match status" value="1"/>
</dbReference>
<keyword evidence="4" id="KW-1185">Reference proteome</keyword>
<evidence type="ECO:0000313" key="3">
    <source>
        <dbReference type="EMBL" id="BAK21513.1"/>
    </source>
</evidence>
<dbReference type="Gene3D" id="3.30.70.20">
    <property type="match status" value="1"/>
</dbReference>
<feature type="domain" description="4Fe-4S ferredoxin-type" evidence="2">
    <location>
        <begin position="1"/>
        <end position="29"/>
    </location>
</feature>
<dbReference type="InterPro" id="IPR052395">
    <property type="entry name" value="ET_Ferredoxin"/>
</dbReference>
<dbReference type="EMBL" id="AP012200">
    <property type="protein sequence ID" value="BAK21513.1"/>
    <property type="molecule type" value="Genomic_DNA"/>
</dbReference>
<comment type="cofactor">
    <cofactor evidence="1">
        <name>[4Fe-4S] cluster</name>
        <dbReference type="ChEBI" id="CHEBI:49883"/>
    </cofactor>
</comment>
<dbReference type="SUPFAM" id="SSF54862">
    <property type="entry name" value="4Fe-4S ferredoxins"/>
    <property type="match status" value="1"/>
</dbReference>
<dbReference type="HOGENOM" id="CLU_139698_6_4_9"/>
<dbReference type="OrthoDB" id="9801085at2"/>
<reference key="2">
    <citation type="submission" date="2011-04" db="EMBL/GenBank/DDBJ databases">
        <title>Whole genome sequence of Melissococcus plutonius ATCC 35311.</title>
        <authorList>
            <person name="Okumura K."/>
            <person name="Arai R."/>
            <person name="Osaki M."/>
            <person name="Okura M."/>
            <person name="Kirikae T."/>
            <person name="Takamatsu D."/>
            <person name="Akiyama T."/>
        </authorList>
    </citation>
    <scope>NUCLEOTIDE SEQUENCE</scope>
    <source>
        <strain>ATCC 35311</strain>
    </source>
</reference>